<keyword evidence="3" id="KW-1185">Reference proteome</keyword>
<comment type="caution">
    <text evidence="2">The sequence shown here is derived from an EMBL/GenBank/DDBJ whole genome shotgun (WGS) entry which is preliminary data.</text>
</comment>
<dbReference type="EMBL" id="LGTO01000005">
    <property type="protein sequence ID" value="KNE21459.1"/>
    <property type="molecule type" value="Genomic_DNA"/>
</dbReference>
<dbReference type="Gene3D" id="3.40.50.1110">
    <property type="entry name" value="SGNH hydrolase"/>
    <property type="match status" value="1"/>
</dbReference>
<proteinExistence type="predicted"/>
<dbReference type="InterPro" id="IPR013830">
    <property type="entry name" value="SGNH_hydro"/>
</dbReference>
<dbReference type="AlphaFoldDB" id="A0A0L0QS97"/>
<protein>
    <recommendedName>
        <fullName evidence="1">SGNH hydrolase-type esterase domain-containing protein</fullName>
    </recommendedName>
</protein>
<dbReference type="Proteomes" id="UP000036780">
    <property type="component" value="Unassembled WGS sequence"/>
</dbReference>
<gene>
    <name evidence="2" type="ORF">AFK71_07305</name>
</gene>
<accession>A0A0L0QS97</accession>
<dbReference type="GeneID" id="66872790"/>
<dbReference type="InterPro" id="IPR051532">
    <property type="entry name" value="Ester_Hydrolysis_Enzymes"/>
</dbReference>
<feature type="domain" description="SGNH hydrolase-type esterase" evidence="1">
    <location>
        <begin position="87"/>
        <end position="277"/>
    </location>
</feature>
<dbReference type="PANTHER" id="PTHR30383:SF27">
    <property type="entry name" value="SPORE GERMINATION LIPASE LIPC"/>
    <property type="match status" value="1"/>
</dbReference>
<dbReference type="Pfam" id="PF13472">
    <property type="entry name" value="Lipase_GDSL_2"/>
    <property type="match status" value="1"/>
</dbReference>
<evidence type="ECO:0000313" key="3">
    <source>
        <dbReference type="Proteomes" id="UP000036780"/>
    </source>
</evidence>
<dbReference type="CDD" id="cd04506">
    <property type="entry name" value="SGNH_hydrolase_YpmR_like"/>
    <property type="match status" value="1"/>
</dbReference>
<dbReference type="PANTHER" id="PTHR30383">
    <property type="entry name" value="THIOESTERASE 1/PROTEASE 1/LYSOPHOSPHOLIPASE L1"/>
    <property type="match status" value="1"/>
</dbReference>
<dbReference type="SUPFAM" id="SSF52266">
    <property type="entry name" value="SGNH hydrolase"/>
    <property type="match status" value="1"/>
</dbReference>
<reference evidence="3" key="1">
    <citation type="submission" date="2015-07" db="EMBL/GenBank/DDBJ databases">
        <title>Fjat-10053 dsm26.</title>
        <authorList>
            <person name="Liu B."/>
            <person name="Wang J."/>
            <person name="Zhu Y."/>
            <person name="Liu G."/>
            <person name="Chen Q."/>
            <person name="Chen Z."/>
            <person name="Lan J."/>
            <person name="Che J."/>
            <person name="Ge C."/>
            <person name="Shi H."/>
            <person name="Pan Z."/>
            <person name="Liu X."/>
        </authorList>
    </citation>
    <scope>NUCLEOTIDE SEQUENCE [LARGE SCALE GENOMIC DNA]</scope>
    <source>
        <strain evidence="3">DSM 26</strain>
    </source>
</reference>
<sequence>MQKNKYLIRAILLVLIGGILLFNSLREPEQSSEYVQTTKEEQNQTDLTTEKKAITANEHKPRRLPQLSFYIEQQVTQHFYQSRHITAIGDSLTQGVGDETAQGGYVGALQEMLEEAKTQTTFDNFGVRGNRSDQLLKRLEQDDIIASIQQADIVFITIGANDIMQILKENITNLQMDDFEKARIDYEKRLGKIISNIRAINAETDIYLLGFYNPFGEYFKDIKELKLIAENWNKTGEQLVNKYENSSFIPIMDLFSNAEEHLFAEDNFHPNRLGYQRIAERVFEVMKNKHKRG</sequence>
<dbReference type="GO" id="GO:0004622">
    <property type="term" value="F:phosphatidylcholine lysophospholipase activity"/>
    <property type="evidence" value="ECO:0007669"/>
    <property type="project" value="TreeGrafter"/>
</dbReference>
<dbReference type="InterPro" id="IPR036514">
    <property type="entry name" value="SGNH_hydro_sf"/>
</dbReference>
<dbReference type="RefSeq" id="WP_050350888.1">
    <property type="nucleotide sequence ID" value="NZ_CP073011.1"/>
</dbReference>
<dbReference type="PATRIC" id="fig|1473.5.peg.4490"/>
<evidence type="ECO:0000313" key="2">
    <source>
        <dbReference type="EMBL" id="KNE21459.1"/>
    </source>
</evidence>
<dbReference type="OrthoDB" id="252349at2"/>
<evidence type="ECO:0000259" key="1">
    <source>
        <dbReference type="Pfam" id="PF13472"/>
    </source>
</evidence>
<organism evidence="2 3">
    <name type="scientific">Virgibacillus pantothenticus</name>
    <dbReference type="NCBI Taxonomy" id="1473"/>
    <lineage>
        <taxon>Bacteria</taxon>
        <taxon>Bacillati</taxon>
        <taxon>Bacillota</taxon>
        <taxon>Bacilli</taxon>
        <taxon>Bacillales</taxon>
        <taxon>Bacillaceae</taxon>
        <taxon>Virgibacillus</taxon>
    </lineage>
</organism>
<name>A0A0L0QS97_VIRPA</name>